<evidence type="ECO:0000313" key="3">
    <source>
        <dbReference type="Proteomes" id="UP001164803"/>
    </source>
</evidence>
<dbReference type="InterPro" id="IPR036005">
    <property type="entry name" value="Creatinase/aminopeptidase-like"/>
</dbReference>
<evidence type="ECO:0000259" key="1">
    <source>
        <dbReference type="Pfam" id="PF00557"/>
    </source>
</evidence>
<keyword evidence="3" id="KW-1185">Reference proteome</keyword>
<dbReference type="InterPro" id="IPR000994">
    <property type="entry name" value="Pept_M24"/>
</dbReference>
<proteinExistence type="predicted"/>
<reference evidence="2" key="1">
    <citation type="submission" date="2022-08" db="EMBL/GenBank/DDBJ databases">
        <title>Alicyclobacillus dauci DSM2870, complete genome.</title>
        <authorList>
            <person name="Wang Q."/>
            <person name="Cai R."/>
            <person name="Wang Z."/>
        </authorList>
    </citation>
    <scope>NUCLEOTIDE SEQUENCE</scope>
    <source>
        <strain evidence="2">DSM 28700</strain>
    </source>
</reference>
<dbReference type="Gene3D" id="3.90.230.10">
    <property type="entry name" value="Creatinase/methionine aminopeptidase superfamily"/>
    <property type="match status" value="1"/>
</dbReference>
<organism evidence="2 3">
    <name type="scientific">Alicyclobacillus dauci</name>
    <dbReference type="NCBI Taxonomy" id="1475485"/>
    <lineage>
        <taxon>Bacteria</taxon>
        <taxon>Bacillati</taxon>
        <taxon>Bacillota</taxon>
        <taxon>Bacilli</taxon>
        <taxon>Bacillales</taxon>
        <taxon>Alicyclobacillaceae</taxon>
        <taxon>Alicyclobacillus</taxon>
    </lineage>
</organism>
<accession>A0ABY6YZ83</accession>
<dbReference type="PANTHER" id="PTHR46112:SF2">
    <property type="entry name" value="XAA-PRO AMINOPEPTIDASE P-RELATED"/>
    <property type="match status" value="1"/>
</dbReference>
<name>A0ABY6YZ83_9BACL</name>
<dbReference type="RefSeq" id="WP_268043240.1">
    <property type="nucleotide sequence ID" value="NZ_CP104064.1"/>
</dbReference>
<dbReference type="Proteomes" id="UP001164803">
    <property type="component" value="Chromosome"/>
</dbReference>
<dbReference type="CDD" id="cd01066">
    <property type="entry name" value="APP_MetAP"/>
    <property type="match status" value="1"/>
</dbReference>
<dbReference type="InterPro" id="IPR029149">
    <property type="entry name" value="Creatin/AminoP/Spt16_N"/>
</dbReference>
<dbReference type="SUPFAM" id="SSF53092">
    <property type="entry name" value="Creatinase/prolidase N-terminal domain"/>
    <property type="match status" value="1"/>
</dbReference>
<dbReference type="EMBL" id="CP104064">
    <property type="protein sequence ID" value="WAH35948.1"/>
    <property type="molecule type" value="Genomic_DNA"/>
</dbReference>
<sequence length="359" mass="40622">MEKQVAQCRALMDALNVDALLLRTRSNFAWLTDGQDNHIELELTTGVADIVVLHDRVLVITTEIEASRIQEEELKDRPVELVSVKWTEGVEPTLQTLLKGKKVASDVPFGDARVVSNELSSIRRRLGERQVSQYKALCLDAAQVLEGVAKRIQQGQSEFAIGAQLMSGLAERGCTPHVILVATDERIFRYRHPIPTAKQLDKYAMMVVCARRHGLIANVTRFVHFGKLDDNLQENREKCAYIDVRMNAATRPGKRVSDVFQTAIDAYREVGYPDDWRFLHQGGPTAYASREYLASLETNEVIQTNEVYAWNPAIRGIKSEDTILVEQDANTFLTHTGDWEYLTVTHDGVKYERPDILIR</sequence>
<dbReference type="InterPro" id="IPR050659">
    <property type="entry name" value="Peptidase_M24B"/>
</dbReference>
<feature type="domain" description="Peptidase M24" evidence="1">
    <location>
        <begin position="140"/>
        <end position="326"/>
    </location>
</feature>
<dbReference type="PANTHER" id="PTHR46112">
    <property type="entry name" value="AMINOPEPTIDASE"/>
    <property type="match status" value="1"/>
</dbReference>
<evidence type="ECO:0000313" key="2">
    <source>
        <dbReference type="EMBL" id="WAH35948.1"/>
    </source>
</evidence>
<dbReference type="Gene3D" id="3.40.350.10">
    <property type="entry name" value="Creatinase/prolidase N-terminal domain"/>
    <property type="match status" value="1"/>
</dbReference>
<gene>
    <name evidence="2" type="ORF">NZD86_16990</name>
</gene>
<dbReference type="SUPFAM" id="SSF55920">
    <property type="entry name" value="Creatinase/aminopeptidase"/>
    <property type="match status" value="1"/>
</dbReference>
<protein>
    <submittedName>
        <fullName evidence="2">M24 family metallopeptidase</fullName>
    </submittedName>
</protein>
<dbReference type="Pfam" id="PF00557">
    <property type="entry name" value="Peptidase_M24"/>
    <property type="match status" value="1"/>
</dbReference>